<gene>
    <name evidence="1" type="ORF">DL239_21510</name>
</gene>
<dbReference type="Proteomes" id="UP001429564">
    <property type="component" value="Unassembled WGS sequence"/>
</dbReference>
<dbReference type="RefSeq" id="WP_206188599.1">
    <property type="nucleotide sequence ID" value="NZ_QHLQ01000071.1"/>
</dbReference>
<protein>
    <submittedName>
        <fullName evidence="1">Uncharacterized protein</fullName>
    </submittedName>
</protein>
<name>A0ABX0WCU4_9RHOB</name>
<evidence type="ECO:0000313" key="2">
    <source>
        <dbReference type="Proteomes" id="UP001429564"/>
    </source>
</evidence>
<evidence type="ECO:0000313" key="1">
    <source>
        <dbReference type="EMBL" id="NIZ63534.1"/>
    </source>
</evidence>
<reference evidence="1 2" key="1">
    <citation type="submission" date="2018-05" db="EMBL/GenBank/DDBJ databases">
        <authorList>
            <person name="Zhang Y.-J."/>
        </authorList>
    </citation>
    <scope>NUCLEOTIDE SEQUENCE [LARGE SCALE GENOMIC DNA]</scope>
    <source>
        <strain evidence="1 2">CY04</strain>
    </source>
</reference>
<proteinExistence type="predicted"/>
<sequence length="88" mass="8877">DQGVVTPTYNLSGSGLVVTPEIEQGEVVPTYMLSGSGLEVTPEIGAGVVTSGEIVPEDLVGMTIIGSSPVVQIFGQSPPYSVSITGSP</sequence>
<accession>A0ABX0WCU4</accession>
<keyword evidence="2" id="KW-1185">Reference proteome</keyword>
<comment type="caution">
    <text evidence="1">The sequence shown here is derived from an EMBL/GenBank/DDBJ whole genome shotgun (WGS) entry which is preliminary data.</text>
</comment>
<dbReference type="EMBL" id="QHLQ01000071">
    <property type="protein sequence ID" value="NIZ63534.1"/>
    <property type="molecule type" value="Genomic_DNA"/>
</dbReference>
<organism evidence="1 2">
    <name type="scientific">Parasedimentitalea denitrificans</name>
    <dbReference type="NCBI Taxonomy" id="2211118"/>
    <lineage>
        <taxon>Bacteria</taxon>
        <taxon>Pseudomonadati</taxon>
        <taxon>Pseudomonadota</taxon>
        <taxon>Alphaproteobacteria</taxon>
        <taxon>Rhodobacterales</taxon>
        <taxon>Paracoccaceae</taxon>
        <taxon>Parasedimentitalea</taxon>
    </lineage>
</organism>
<feature type="non-terminal residue" evidence="1">
    <location>
        <position position="1"/>
    </location>
</feature>